<accession>A0ABC8L1H3</accession>
<dbReference type="EMBL" id="CAKOAT010418487">
    <property type="protein sequence ID" value="CAH8369332.1"/>
    <property type="molecule type" value="Genomic_DNA"/>
</dbReference>
<name>A0ABC8L1H3_ERUVS</name>
<evidence type="ECO:0000313" key="9">
    <source>
        <dbReference type="Proteomes" id="UP001642260"/>
    </source>
</evidence>
<gene>
    <name evidence="8" type="ORF">ERUC_LOCUS31131</name>
</gene>
<proteinExistence type="predicted"/>
<keyword evidence="9" id="KW-1185">Reference proteome</keyword>
<keyword evidence="6" id="KW-0812">Transmembrane</keyword>
<evidence type="ECO:0000256" key="3">
    <source>
        <dbReference type="ARBA" id="ARBA00022833"/>
    </source>
</evidence>
<dbReference type="PANTHER" id="PTHR33248">
    <property type="entry name" value="ZINC ION-BINDING PROTEIN"/>
    <property type="match status" value="1"/>
</dbReference>
<dbReference type="GO" id="GO:0008270">
    <property type="term" value="F:zinc ion binding"/>
    <property type="evidence" value="ECO:0007669"/>
    <property type="project" value="UniProtKB-KW"/>
</dbReference>
<evidence type="ECO:0000256" key="1">
    <source>
        <dbReference type="ARBA" id="ARBA00022723"/>
    </source>
</evidence>
<evidence type="ECO:0000256" key="6">
    <source>
        <dbReference type="SAM" id="Phobius"/>
    </source>
</evidence>
<protein>
    <recommendedName>
        <fullName evidence="7">GRF-type domain-containing protein</fullName>
    </recommendedName>
</protein>
<dbReference type="Proteomes" id="UP001642260">
    <property type="component" value="Unassembled WGS sequence"/>
</dbReference>
<keyword evidence="2 4" id="KW-0863">Zinc-finger</keyword>
<keyword evidence="5" id="KW-0175">Coiled coil</keyword>
<reference evidence="8 9" key="1">
    <citation type="submission" date="2022-03" db="EMBL/GenBank/DDBJ databases">
        <authorList>
            <person name="Macdonald S."/>
            <person name="Ahmed S."/>
            <person name="Newling K."/>
        </authorList>
    </citation>
    <scope>NUCLEOTIDE SEQUENCE [LARGE SCALE GENOMIC DNA]</scope>
</reference>
<evidence type="ECO:0000313" key="8">
    <source>
        <dbReference type="EMBL" id="CAH8369332.1"/>
    </source>
</evidence>
<keyword evidence="3" id="KW-0862">Zinc</keyword>
<feature type="transmembrane region" description="Helical" evidence="6">
    <location>
        <begin position="151"/>
        <end position="170"/>
    </location>
</feature>
<feature type="coiled-coil region" evidence="5">
    <location>
        <begin position="75"/>
        <end position="137"/>
    </location>
</feature>
<sequence length="172" mass="19818">MAQSASSSNMGYKNEKGVLCNCKTLARVVQAWTDENPGRRFYSCKGRKVNHGYDSCNFFRWYDVESPHGWQHLALLEARDKMRAQKEEIDRLKESVKALTHYRGRLQEIPSSVMDDLKFSREECEASREECEALKREVLILGERSRVFRNVLISSTFGFVVVLGVMVVMGKE</sequence>
<organism evidence="8 9">
    <name type="scientific">Eruca vesicaria subsp. sativa</name>
    <name type="common">Garden rocket</name>
    <name type="synonym">Eruca sativa</name>
    <dbReference type="NCBI Taxonomy" id="29727"/>
    <lineage>
        <taxon>Eukaryota</taxon>
        <taxon>Viridiplantae</taxon>
        <taxon>Streptophyta</taxon>
        <taxon>Embryophyta</taxon>
        <taxon>Tracheophyta</taxon>
        <taxon>Spermatophyta</taxon>
        <taxon>Magnoliopsida</taxon>
        <taxon>eudicotyledons</taxon>
        <taxon>Gunneridae</taxon>
        <taxon>Pentapetalae</taxon>
        <taxon>rosids</taxon>
        <taxon>malvids</taxon>
        <taxon>Brassicales</taxon>
        <taxon>Brassicaceae</taxon>
        <taxon>Brassiceae</taxon>
        <taxon>Eruca</taxon>
    </lineage>
</organism>
<evidence type="ECO:0000256" key="5">
    <source>
        <dbReference type="SAM" id="Coils"/>
    </source>
</evidence>
<comment type="caution">
    <text evidence="8">The sequence shown here is derived from an EMBL/GenBank/DDBJ whole genome shotgun (WGS) entry which is preliminary data.</text>
</comment>
<dbReference type="InterPro" id="IPR010666">
    <property type="entry name" value="Znf_GRF"/>
</dbReference>
<keyword evidence="6" id="KW-0472">Membrane</keyword>
<dbReference type="Pfam" id="PF06839">
    <property type="entry name" value="Zn_ribbon_GRF"/>
    <property type="match status" value="1"/>
</dbReference>
<keyword evidence="1" id="KW-0479">Metal-binding</keyword>
<dbReference type="AlphaFoldDB" id="A0ABC8L1H3"/>
<evidence type="ECO:0000256" key="4">
    <source>
        <dbReference type="PROSITE-ProRule" id="PRU01343"/>
    </source>
</evidence>
<keyword evidence="6" id="KW-1133">Transmembrane helix</keyword>
<dbReference type="InterPro" id="IPR057222">
    <property type="entry name" value="DUF7900"/>
</dbReference>
<evidence type="ECO:0000259" key="7">
    <source>
        <dbReference type="PROSITE" id="PS51999"/>
    </source>
</evidence>
<feature type="domain" description="GRF-type" evidence="7">
    <location>
        <begin position="20"/>
        <end position="65"/>
    </location>
</feature>
<dbReference type="Pfam" id="PF25464">
    <property type="entry name" value="DUF7900"/>
    <property type="match status" value="1"/>
</dbReference>
<evidence type="ECO:0000256" key="2">
    <source>
        <dbReference type="ARBA" id="ARBA00022771"/>
    </source>
</evidence>
<dbReference type="PROSITE" id="PS51999">
    <property type="entry name" value="ZF_GRF"/>
    <property type="match status" value="1"/>
</dbReference>